<dbReference type="NCBIfam" id="NF008397">
    <property type="entry name" value="PRK11195.1"/>
    <property type="match status" value="1"/>
</dbReference>
<organism evidence="8 9">
    <name type="scientific">Paraburkholderia caffeinitolerans</name>
    <dbReference type="NCBI Taxonomy" id="1723730"/>
    <lineage>
        <taxon>Bacteria</taxon>
        <taxon>Pseudomonadati</taxon>
        <taxon>Pseudomonadota</taxon>
        <taxon>Betaproteobacteria</taxon>
        <taxon>Burkholderiales</taxon>
        <taxon>Burkholderiaceae</taxon>
        <taxon>Paraburkholderia</taxon>
    </lineage>
</organism>
<feature type="transmembrane region" description="Helical" evidence="7">
    <location>
        <begin position="395"/>
        <end position="414"/>
    </location>
</feature>
<keyword evidence="9" id="KW-1185">Reference proteome</keyword>
<dbReference type="PANTHER" id="PTHR43266:SF2">
    <property type="entry name" value="MAJOR FACILITATOR SUPERFAMILY (MFS) PROFILE DOMAIN-CONTAINING PROTEIN"/>
    <property type="match status" value="1"/>
</dbReference>
<dbReference type="SUPFAM" id="SSF103473">
    <property type="entry name" value="MFS general substrate transporter"/>
    <property type="match status" value="1"/>
</dbReference>
<dbReference type="Gene3D" id="1.20.1250.20">
    <property type="entry name" value="MFS general substrate transporter like domains"/>
    <property type="match status" value="1"/>
</dbReference>
<evidence type="ECO:0000256" key="7">
    <source>
        <dbReference type="SAM" id="Phobius"/>
    </source>
</evidence>
<dbReference type="GO" id="GO:0022857">
    <property type="term" value="F:transmembrane transporter activity"/>
    <property type="evidence" value="ECO:0007669"/>
    <property type="project" value="InterPro"/>
</dbReference>
<feature type="transmembrane region" description="Helical" evidence="7">
    <location>
        <begin position="225"/>
        <end position="248"/>
    </location>
</feature>
<dbReference type="RefSeq" id="WP_129561842.1">
    <property type="nucleotide sequence ID" value="NZ_CADIKL010000012.1"/>
</dbReference>
<dbReference type="InterPro" id="IPR036259">
    <property type="entry name" value="MFS_trans_sf"/>
</dbReference>
<keyword evidence="6 7" id="KW-0472">Membrane</keyword>
<dbReference type="EMBL" id="CADIKL010000012">
    <property type="protein sequence ID" value="CAB3789597.1"/>
    <property type="molecule type" value="Genomic_DNA"/>
</dbReference>
<name>A0A6J5G438_9BURK</name>
<dbReference type="PANTHER" id="PTHR43266">
    <property type="entry name" value="MACROLIDE-EFFLUX PROTEIN"/>
    <property type="match status" value="1"/>
</dbReference>
<dbReference type="GO" id="GO:0005886">
    <property type="term" value="C:plasma membrane"/>
    <property type="evidence" value="ECO:0007669"/>
    <property type="project" value="UniProtKB-SubCell"/>
</dbReference>
<keyword evidence="2" id="KW-0813">Transport</keyword>
<feature type="transmembrane region" description="Helical" evidence="7">
    <location>
        <begin position="289"/>
        <end position="307"/>
    </location>
</feature>
<dbReference type="Proteomes" id="UP000494119">
    <property type="component" value="Unassembled WGS sequence"/>
</dbReference>
<sequence>MRKGFYTIIAAQFVSSLADNALLIAAIALLTVISSPAWVTPLLQIFFTISYVLLAPFVGAFADALQKRHVMFVSNALKAAGCLLMIAGAHPMIAYGVVGFGAAAYSPAKYGILTELLPAEKLVAANAWLESATVLSTIAGTMLGGALVSTYAERFVAHHPIPFIRTAADLAMLAVMLTYALAALINFGIPDTGARYENRLREPGRLVSDFVHCFNVLWADKLAQIALWVTTLMWGAAVTLQLLVLKWADANLGLSLSKAAVMQGVTGLGIALGAAAAAAWVSLRASLRVLPVGVLCGLVAVAMAFYSKGLFPPGEGVRVGAFVMPFYLLFAYPLMVLLGTLAGFFIVPMNALLQHRGATLLSAGHSIAVQNFNQNLAVLLMLGAYALLLTAKMPVQWIIVVFGLFVAAMIGLGMRRSAANARTIDIQALVDGHSAHQAIRPGSHERDAG</sequence>
<keyword evidence="4 7" id="KW-0812">Transmembrane</keyword>
<evidence type="ECO:0000256" key="6">
    <source>
        <dbReference type="ARBA" id="ARBA00023136"/>
    </source>
</evidence>
<feature type="transmembrane region" description="Helical" evidence="7">
    <location>
        <begin position="21"/>
        <end position="39"/>
    </location>
</feature>
<dbReference type="Pfam" id="PF07690">
    <property type="entry name" value="MFS_1"/>
    <property type="match status" value="1"/>
</dbReference>
<feature type="transmembrane region" description="Helical" evidence="7">
    <location>
        <begin position="260"/>
        <end position="283"/>
    </location>
</feature>
<evidence type="ECO:0000313" key="9">
    <source>
        <dbReference type="Proteomes" id="UP000494119"/>
    </source>
</evidence>
<feature type="transmembrane region" description="Helical" evidence="7">
    <location>
        <begin position="367"/>
        <end position="388"/>
    </location>
</feature>
<evidence type="ECO:0000256" key="5">
    <source>
        <dbReference type="ARBA" id="ARBA00022989"/>
    </source>
</evidence>
<evidence type="ECO:0000313" key="8">
    <source>
        <dbReference type="EMBL" id="CAB3789597.1"/>
    </source>
</evidence>
<dbReference type="InterPro" id="IPR011701">
    <property type="entry name" value="MFS"/>
</dbReference>
<keyword evidence="3" id="KW-1003">Cell membrane</keyword>
<accession>A0A6J5G438</accession>
<proteinExistence type="predicted"/>
<comment type="subcellular location">
    <subcellularLocation>
        <location evidence="1">Cell membrane</location>
        <topology evidence="1">Multi-pass membrane protein</topology>
    </subcellularLocation>
</comment>
<feature type="transmembrane region" description="Helical" evidence="7">
    <location>
        <begin position="170"/>
        <end position="189"/>
    </location>
</feature>
<protein>
    <submittedName>
        <fullName evidence="8">Lysophospholipid transporter LplT</fullName>
    </submittedName>
</protein>
<evidence type="ECO:0000256" key="2">
    <source>
        <dbReference type="ARBA" id="ARBA00022448"/>
    </source>
</evidence>
<feature type="transmembrane region" description="Helical" evidence="7">
    <location>
        <begin position="319"/>
        <end position="347"/>
    </location>
</feature>
<evidence type="ECO:0000256" key="1">
    <source>
        <dbReference type="ARBA" id="ARBA00004651"/>
    </source>
</evidence>
<reference evidence="8 9" key="1">
    <citation type="submission" date="2020-04" db="EMBL/GenBank/DDBJ databases">
        <authorList>
            <person name="De Canck E."/>
        </authorList>
    </citation>
    <scope>NUCLEOTIDE SEQUENCE [LARGE SCALE GENOMIC DNA]</scope>
    <source>
        <strain evidence="8 9">LMG 28688</strain>
    </source>
</reference>
<gene>
    <name evidence="8" type="primary">lplT_2</name>
    <name evidence="8" type="ORF">LMG28688_02921</name>
</gene>
<dbReference type="AlphaFoldDB" id="A0A6J5G438"/>
<evidence type="ECO:0000256" key="4">
    <source>
        <dbReference type="ARBA" id="ARBA00022692"/>
    </source>
</evidence>
<feature type="transmembrane region" description="Helical" evidence="7">
    <location>
        <begin position="45"/>
        <end position="65"/>
    </location>
</feature>
<keyword evidence="5 7" id="KW-1133">Transmembrane helix</keyword>
<evidence type="ECO:0000256" key="3">
    <source>
        <dbReference type="ARBA" id="ARBA00022475"/>
    </source>
</evidence>
<feature type="transmembrane region" description="Helical" evidence="7">
    <location>
        <begin position="77"/>
        <end position="105"/>
    </location>
</feature>